<dbReference type="EMBL" id="CP071448">
    <property type="protein sequence ID" value="QSW89787.1"/>
    <property type="molecule type" value="Genomic_DNA"/>
</dbReference>
<proteinExistence type="predicted"/>
<gene>
    <name evidence="1" type="ORF">J0383_02970</name>
</gene>
<dbReference type="Proteomes" id="UP000663440">
    <property type="component" value="Chromosome"/>
</dbReference>
<reference evidence="1 2" key="1">
    <citation type="submission" date="2021-03" db="EMBL/GenBank/DDBJ databases">
        <title>Flavobacterium kribbensis sp. nov, an endophytic bacteria, isolated from soybean.</title>
        <authorList>
            <person name="Lee J."/>
            <person name="Seo J."/>
        </authorList>
    </citation>
    <scope>NUCLEOTIDE SEQUENCE [LARGE SCALE GENOMIC DNA]</scope>
    <source>
        <strain evidence="1 2">BB8</strain>
    </source>
</reference>
<dbReference type="RefSeq" id="WP_207296966.1">
    <property type="nucleotide sequence ID" value="NZ_CP071448.1"/>
</dbReference>
<dbReference type="Gene3D" id="1.20.120.450">
    <property type="entry name" value="dinb family like domain"/>
    <property type="match status" value="1"/>
</dbReference>
<protein>
    <submittedName>
        <fullName evidence="1">DUF1572 domain-containing protein</fullName>
    </submittedName>
</protein>
<accession>A0ABX7QFL8</accession>
<dbReference type="Pfam" id="PF07609">
    <property type="entry name" value="DUF1572"/>
    <property type="match status" value="1"/>
</dbReference>
<dbReference type="InterPro" id="IPR011466">
    <property type="entry name" value="DUF1572"/>
</dbReference>
<evidence type="ECO:0000313" key="1">
    <source>
        <dbReference type="EMBL" id="QSW89787.1"/>
    </source>
</evidence>
<sequence length="191" mass="22422">MSADQSYLESAKKQFLYYKMLGEKAMDQLEPQQLFVTVNEDTNSIASIVKHISGNMLSRWTDFLSSDGEKEWRNRDAEFENDLQSKEEVLEIWNKGWNCLENALESLKPEQLSDIIYIRNEGHTVIEAINRQLAHYPYHVGQMIFYAKQLKNSEWNSLSIPKNKSSNYNAEKFAKEKEIKNFTDDELKRLK</sequence>
<organism evidence="1 2">
    <name type="scientific">Flavobacterium endoglycinae</name>
    <dbReference type="NCBI Taxonomy" id="2816357"/>
    <lineage>
        <taxon>Bacteria</taxon>
        <taxon>Pseudomonadati</taxon>
        <taxon>Bacteroidota</taxon>
        <taxon>Flavobacteriia</taxon>
        <taxon>Flavobacteriales</taxon>
        <taxon>Flavobacteriaceae</taxon>
        <taxon>Flavobacterium</taxon>
    </lineage>
</organism>
<evidence type="ECO:0000313" key="2">
    <source>
        <dbReference type="Proteomes" id="UP000663440"/>
    </source>
</evidence>
<dbReference type="InterPro" id="IPR034660">
    <property type="entry name" value="DinB/YfiT-like"/>
</dbReference>
<keyword evidence="2" id="KW-1185">Reference proteome</keyword>
<dbReference type="SUPFAM" id="SSF109854">
    <property type="entry name" value="DinB/YfiT-like putative metalloenzymes"/>
    <property type="match status" value="1"/>
</dbReference>
<name>A0ABX7QFL8_9FLAO</name>